<comment type="subcellular location">
    <subcellularLocation>
        <location evidence="1">Nucleus</location>
    </subcellularLocation>
</comment>
<feature type="region of interest" description="Disordered" evidence="6">
    <location>
        <begin position="1"/>
        <end position="40"/>
    </location>
</feature>
<reference evidence="7 8" key="1">
    <citation type="submission" date="2019-02" db="EMBL/GenBank/DDBJ databases">
        <title>Genome sequencing of the rare red list fungi Bondarzewia mesenterica.</title>
        <authorList>
            <person name="Buettner E."/>
            <person name="Kellner H."/>
        </authorList>
    </citation>
    <scope>NUCLEOTIDE SEQUENCE [LARGE SCALE GENOMIC DNA]</scope>
    <source>
        <strain evidence="7 8">DSM 108281</strain>
    </source>
</reference>
<keyword evidence="4" id="KW-0862">Zinc</keyword>
<name>A0A4S4LUI2_9AGAM</name>
<evidence type="ECO:0008006" key="9">
    <source>
        <dbReference type="Google" id="ProtNLM"/>
    </source>
</evidence>
<evidence type="ECO:0000256" key="5">
    <source>
        <dbReference type="ARBA" id="ARBA00023242"/>
    </source>
</evidence>
<dbReference type="SUPFAM" id="SSF140996">
    <property type="entry name" value="Hermes dimerisation domain"/>
    <property type="match status" value="1"/>
</dbReference>
<evidence type="ECO:0000256" key="6">
    <source>
        <dbReference type="SAM" id="MobiDB-lite"/>
    </source>
</evidence>
<evidence type="ECO:0000256" key="3">
    <source>
        <dbReference type="ARBA" id="ARBA00022771"/>
    </source>
</evidence>
<dbReference type="EMBL" id="SGPL01000173">
    <property type="protein sequence ID" value="THH16129.1"/>
    <property type="molecule type" value="Genomic_DNA"/>
</dbReference>
<dbReference type="InterPro" id="IPR052035">
    <property type="entry name" value="ZnF_BED_domain_contain"/>
</dbReference>
<evidence type="ECO:0000256" key="1">
    <source>
        <dbReference type="ARBA" id="ARBA00004123"/>
    </source>
</evidence>
<gene>
    <name evidence="7" type="ORF">EW146_g4452</name>
</gene>
<sequence>MPSISEASAHPIRRTSRQSKPTEKWRAVDPPTAASNPIKRHHVQLTTEVSKMLALSATSHMTSSQASLSTAQISTPAPLLLSSSHRVTVQTEDEEIALHAGAEVIDIDEDGTESESTLSKKAGSSEPENLDVELDQLAKYWTSPIYAFFEPKPTIEYIAGRCCHSFKCLSKSCKKWIRRYLDKADTTSISNMSKHVASCWRSAVLEDVMSFKTADDAHDSVVKTLWTGTITEAFEQKGKGKVTYSHRQHTKSETRAEIICWVSESLRPFNIVNDRGFNCLIKMGRPEHYIPSPSTVSRDVRLVFANCHKQILKMLQEYEGTLNFATDAWSSPNHCAFVAIMVIKSHSGENLAEAFAEILQDFAIEDKILSITCDNTSNNETIVAELSALLPNFPEPVKIELATELELEEVVTEAKLGALPGNEDNDDIEGLVDEMQLLSQQEHEIIHSTTKLLPSWYDHLNKLRLKQRLMPRDIATCWNSTFDMLQFALEYRKALDAIAGDQEMDLRSFELLKDEWRIAAQLCDVLKILKDATMFFSRSTPNLATVIPAMDHIDHELATNILRSEEYTPAIFLHPRHKTSYFTGANWEPKWIEAVKGIVCTEFNRSYAVHVSSEDEDDPLETQVDDVYKSLMQILFCAQTSSKNIFDNLPALSAPKRSELRDELDSYLGTNPEAVTDALKWWHEKYNLIFIALI</sequence>
<evidence type="ECO:0000256" key="4">
    <source>
        <dbReference type="ARBA" id="ARBA00022833"/>
    </source>
</evidence>
<evidence type="ECO:0000313" key="7">
    <source>
        <dbReference type="EMBL" id="THH16129.1"/>
    </source>
</evidence>
<accession>A0A4S4LUI2</accession>
<feature type="region of interest" description="Disordered" evidence="6">
    <location>
        <begin position="108"/>
        <end position="127"/>
    </location>
</feature>
<dbReference type="InterPro" id="IPR012337">
    <property type="entry name" value="RNaseH-like_sf"/>
</dbReference>
<dbReference type="PANTHER" id="PTHR46481">
    <property type="entry name" value="ZINC FINGER BED DOMAIN-CONTAINING PROTEIN 4"/>
    <property type="match status" value="1"/>
</dbReference>
<dbReference type="SUPFAM" id="SSF53098">
    <property type="entry name" value="Ribonuclease H-like"/>
    <property type="match status" value="1"/>
</dbReference>
<dbReference type="Proteomes" id="UP000310158">
    <property type="component" value="Unassembled WGS sequence"/>
</dbReference>
<dbReference type="AlphaFoldDB" id="A0A4S4LUI2"/>
<dbReference type="GO" id="GO:0008270">
    <property type="term" value="F:zinc ion binding"/>
    <property type="evidence" value="ECO:0007669"/>
    <property type="project" value="UniProtKB-KW"/>
</dbReference>
<protein>
    <recommendedName>
        <fullName evidence="9">HAT C-terminal dimerisation domain-containing protein</fullName>
    </recommendedName>
</protein>
<keyword evidence="5" id="KW-0539">Nucleus</keyword>
<evidence type="ECO:0000313" key="8">
    <source>
        <dbReference type="Proteomes" id="UP000310158"/>
    </source>
</evidence>
<keyword evidence="8" id="KW-1185">Reference proteome</keyword>
<dbReference type="GO" id="GO:0005634">
    <property type="term" value="C:nucleus"/>
    <property type="evidence" value="ECO:0007669"/>
    <property type="project" value="UniProtKB-SubCell"/>
</dbReference>
<dbReference type="PANTHER" id="PTHR46481:SF10">
    <property type="entry name" value="ZINC FINGER BED DOMAIN-CONTAINING PROTEIN 39"/>
    <property type="match status" value="1"/>
</dbReference>
<dbReference type="OrthoDB" id="2677917at2759"/>
<keyword evidence="2" id="KW-0479">Metal-binding</keyword>
<organism evidence="7 8">
    <name type="scientific">Bondarzewia mesenterica</name>
    <dbReference type="NCBI Taxonomy" id="1095465"/>
    <lineage>
        <taxon>Eukaryota</taxon>
        <taxon>Fungi</taxon>
        <taxon>Dikarya</taxon>
        <taxon>Basidiomycota</taxon>
        <taxon>Agaricomycotina</taxon>
        <taxon>Agaricomycetes</taxon>
        <taxon>Russulales</taxon>
        <taxon>Bondarzewiaceae</taxon>
        <taxon>Bondarzewia</taxon>
    </lineage>
</organism>
<proteinExistence type="predicted"/>
<comment type="caution">
    <text evidence="7">The sequence shown here is derived from an EMBL/GenBank/DDBJ whole genome shotgun (WGS) entry which is preliminary data.</text>
</comment>
<keyword evidence="3" id="KW-0863">Zinc-finger</keyword>
<evidence type="ECO:0000256" key="2">
    <source>
        <dbReference type="ARBA" id="ARBA00022723"/>
    </source>
</evidence>